<reference evidence="2" key="1">
    <citation type="submission" date="2017-09" db="EMBL/GenBank/DDBJ databases">
        <title>Depth-based differentiation of microbial function through sediment-hosted aquifers and enrichment of novel symbionts in the deep terrestrial subsurface.</title>
        <authorList>
            <person name="Probst A.J."/>
            <person name="Ladd B."/>
            <person name="Jarett J.K."/>
            <person name="Geller-Mcgrath D.E."/>
            <person name="Sieber C.M.K."/>
            <person name="Emerson J.B."/>
            <person name="Anantharaman K."/>
            <person name="Thomas B.C."/>
            <person name="Malmstrom R."/>
            <person name="Stieglmeier M."/>
            <person name="Klingl A."/>
            <person name="Woyke T."/>
            <person name="Ryan C.M."/>
            <person name="Banfield J.F."/>
        </authorList>
    </citation>
    <scope>NUCLEOTIDE SEQUENCE [LARGE SCALE GENOMIC DNA]</scope>
</reference>
<dbReference type="EMBL" id="PFOB01000060">
    <property type="protein sequence ID" value="PIZ62301.1"/>
    <property type="molecule type" value="Genomic_DNA"/>
</dbReference>
<protein>
    <submittedName>
        <fullName evidence="1">Uncharacterized protein</fullName>
    </submittedName>
</protein>
<evidence type="ECO:0000313" key="1">
    <source>
        <dbReference type="EMBL" id="PIZ62301.1"/>
    </source>
</evidence>
<dbReference type="Proteomes" id="UP000228503">
    <property type="component" value="Unassembled WGS sequence"/>
</dbReference>
<comment type="caution">
    <text evidence="1">The sequence shown here is derived from an EMBL/GenBank/DDBJ whole genome shotgun (WGS) entry which is preliminary data.</text>
</comment>
<gene>
    <name evidence="1" type="ORF">COY16_04755</name>
</gene>
<evidence type="ECO:0000313" key="2">
    <source>
        <dbReference type="Proteomes" id="UP000228503"/>
    </source>
</evidence>
<proteinExistence type="predicted"/>
<name>A0A2M7TWU3_9BACT</name>
<sequence length="209" mass="23542">MNINILILILTFAFYLFVGSVHAQEYFLELQQIEATDEAQLKSKIPPEHLTELENKGYSILSTNKKTTEFYFHIDRTDVSFADLSEGGSFVESIEMQVKSDEGTQYQILNRLLSSFHSVADQTIEPTSCDDGCSVRVAKPWKSEDNYGWGYSVDNGKTYRPFSRESVGLITPLALSKSALEMKLKVHTPKNQSEGNFQGVVQMIALPEL</sequence>
<organism evidence="1 2">
    <name type="scientific">Candidatus Roizmanbacteria bacterium CG_4_10_14_0_2_um_filter_39_13</name>
    <dbReference type="NCBI Taxonomy" id="1974825"/>
    <lineage>
        <taxon>Bacteria</taxon>
        <taxon>Candidatus Roizmaniibacteriota</taxon>
    </lineage>
</organism>
<dbReference type="AlphaFoldDB" id="A0A2M7TWU3"/>
<accession>A0A2M7TWU3</accession>